<keyword evidence="4" id="KW-1185">Reference proteome</keyword>
<dbReference type="InterPro" id="IPR002765">
    <property type="entry name" value="UPF0145_YbjQ-like"/>
</dbReference>
<dbReference type="RefSeq" id="WP_376918569.1">
    <property type="nucleotide sequence ID" value="NZ_JBHRSW010000005.1"/>
</dbReference>
<gene>
    <name evidence="3" type="ORF">ACFOHL_02210</name>
</gene>
<organism evidence="3 4">
    <name type="scientific">Agaribacter flavus</name>
    <dbReference type="NCBI Taxonomy" id="1902781"/>
    <lineage>
        <taxon>Bacteria</taxon>
        <taxon>Pseudomonadati</taxon>
        <taxon>Pseudomonadota</taxon>
        <taxon>Gammaproteobacteria</taxon>
        <taxon>Alteromonadales</taxon>
        <taxon>Alteromonadaceae</taxon>
        <taxon>Agaribacter</taxon>
    </lineage>
</organism>
<evidence type="ECO:0000313" key="3">
    <source>
        <dbReference type="EMBL" id="MFC3120424.1"/>
    </source>
</evidence>
<sequence length="108" mass="11652">MIITTTNAIERQKIEQYHGVVIGEAIMGANVFKDLFASIRDIVGGRSGAYEEELTKARKIAFAEIEREAYMLGANAIVGVDLDYEVVGQNGSMLMVSISGTAVKTVPV</sequence>
<reference evidence="4" key="1">
    <citation type="journal article" date="2019" name="Int. J. Syst. Evol. Microbiol.">
        <title>The Global Catalogue of Microorganisms (GCM) 10K type strain sequencing project: providing services to taxonomists for standard genome sequencing and annotation.</title>
        <authorList>
            <consortium name="The Broad Institute Genomics Platform"/>
            <consortium name="The Broad Institute Genome Sequencing Center for Infectious Disease"/>
            <person name="Wu L."/>
            <person name="Ma J."/>
        </authorList>
    </citation>
    <scope>NUCLEOTIDE SEQUENCE [LARGE SCALE GENOMIC DNA]</scope>
    <source>
        <strain evidence="4">KCTC 52473</strain>
    </source>
</reference>
<comment type="caution">
    <text evidence="3">The sequence shown here is derived from an EMBL/GenBank/DDBJ whole genome shotgun (WGS) entry which is preliminary data.</text>
</comment>
<dbReference type="HAMAP" id="MF_00338">
    <property type="entry name" value="UPF0145"/>
    <property type="match status" value="1"/>
</dbReference>
<dbReference type="Proteomes" id="UP001595478">
    <property type="component" value="Unassembled WGS sequence"/>
</dbReference>
<dbReference type="SUPFAM" id="SSF117782">
    <property type="entry name" value="YbjQ-like"/>
    <property type="match status" value="1"/>
</dbReference>
<name>A0ABV7FJG8_9ALTE</name>
<dbReference type="Gene3D" id="3.30.110.70">
    <property type="entry name" value="Hypothetical protein apc22750. Chain B"/>
    <property type="match status" value="1"/>
</dbReference>
<comment type="similarity">
    <text evidence="1 2">Belongs to the UPF0145 family.</text>
</comment>
<dbReference type="InterPro" id="IPR035439">
    <property type="entry name" value="UPF0145_dom_sf"/>
</dbReference>
<evidence type="ECO:0000313" key="4">
    <source>
        <dbReference type="Proteomes" id="UP001595478"/>
    </source>
</evidence>
<dbReference type="NCBIfam" id="NF002776">
    <property type="entry name" value="PRK02877.1"/>
    <property type="match status" value="1"/>
</dbReference>
<dbReference type="EMBL" id="JBHRSW010000005">
    <property type="protein sequence ID" value="MFC3120424.1"/>
    <property type="molecule type" value="Genomic_DNA"/>
</dbReference>
<dbReference type="Pfam" id="PF01906">
    <property type="entry name" value="YbjQ_1"/>
    <property type="match status" value="1"/>
</dbReference>
<proteinExistence type="inferred from homology"/>
<accession>A0ABV7FJG8</accession>
<dbReference type="PANTHER" id="PTHR34068">
    <property type="entry name" value="UPF0145 PROTEIN YBJQ"/>
    <property type="match status" value="1"/>
</dbReference>
<dbReference type="PANTHER" id="PTHR34068:SF1">
    <property type="entry name" value="UPF0145 PROTEIN YBJQ"/>
    <property type="match status" value="1"/>
</dbReference>
<evidence type="ECO:0000256" key="1">
    <source>
        <dbReference type="ARBA" id="ARBA00010751"/>
    </source>
</evidence>
<evidence type="ECO:0000256" key="2">
    <source>
        <dbReference type="HAMAP-Rule" id="MF_00338"/>
    </source>
</evidence>
<protein>
    <recommendedName>
        <fullName evidence="2">UPF0145 protein ACFOHL_02210</fullName>
    </recommendedName>
</protein>